<evidence type="ECO:0000313" key="1">
    <source>
        <dbReference type="EMBL" id="SBW24912.1"/>
    </source>
</evidence>
<accession>A0A1C3P516</accession>
<dbReference type="Pfam" id="PF00300">
    <property type="entry name" value="His_Phos_1"/>
    <property type="match status" value="1"/>
</dbReference>
<sequence>MSAGEPLRLTLVSHARTAAIRAARFGVDDDTIDDAEARRAADAAAAHTSHTPHIPHTSFGRALRSGRALCDLSLRTRQTAQALGLSAAPDPALRDLDVGAWAGRSLEEISASDLRAWTDDPTVAPHGGESVADLVNRVGGWLAARVPEPGSTIVVTHPAVVRAALVTAMRSPPEVFWRIDVPPLSTTLLHGRLTSGSAGGVVWTLRHACLPL</sequence>
<evidence type="ECO:0000313" key="2">
    <source>
        <dbReference type="Proteomes" id="UP000199013"/>
    </source>
</evidence>
<name>A0A1C3P516_9ACTN</name>
<dbReference type="EMBL" id="FLUV01001817">
    <property type="protein sequence ID" value="SBW24912.1"/>
    <property type="molecule type" value="Genomic_DNA"/>
</dbReference>
<proteinExistence type="predicted"/>
<gene>
    <name evidence="1" type="ORF">FDG2_4343</name>
</gene>
<dbReference type="SUPFAM" id="SSF53254">
    <property type="entry name" value="Phosphoglycerate mutase-like"/>
    <property type="match status" value="1"/>
</dbReference>
<organism evidence="1 2">
    <name type="scientific">Candidatus Protofrankia californiensis</name>
    <dbReference type="NCBI Taxonomy" id="1839754"/>
    <lineage>
        <taxon>Bacteria</taxon>
        <taxon>Bacillati</taxon>
        <taxon>Actinomycetota</taxon>
        <taxon>Actinomycetes</taxon>
        <taxon>Frankiales</taxon>
        <taxon>Frankiaceae</taxon>
        <taxon>Protofrankia</taxon>
    </lineage>
</organism>
<dbReference type="AlphaFoldDB" id="A0A1C3P516"/>
<dbReference type="InterPro" id="IPR029033">
    <property type="entry name" value="His_PPase_superfam"/>
</dbReference>
<keyword evidence="2" id="KW-1185">Reference proteome</keyword>
<reference evidence="2" key="1">
    <citation type="submission" date="2016-02" db="EMBL/GenBank/DDBJ databases">
        <authorList>
            <person name="Wibberg D."/>
        </authorList>
    </citation>
    <scope>NUCLEOTIDE SEQUENCE [LARGE SCALE GENOMIC DNA]</scope>
</reference>
<dbReference type="InterPro" id="IPR013078">
    <property type="entry name" value="His_Pase_superF_clade-1"/>
</dbReference>
<dbReference type="Proteomes" id="UP000199013">
    <property type="component" value="Unassembled WGS sequence"/>
</dbReference>
<dbReference type="Gene3D" id="3.40.50.1240">
    <property type="entry name" value="Phosphoglycerate mutase-like"/>
    <property type="match status" value="1"/>
</dbReference>
<protein>
    <submittedName>
        <fullName evidence="1">Phosphoglycerate mutase</fullName>
    </submittedName>
</protein>